<keyword evidence="2" id="KW-1185">Reference proteome</keyword>
<gene>
    <name evidence="1" type="ORF">Q5741_07430</name>
</gene>
<sequence>MKSNRKAVSSKLMKTRILLQHSELSKYVPATYRLNRSRLLVLLKRHGMLYLKPDTGSLGIGVIRVEKRGKMFHYRHDVQSHTFPTFQAMFQSLQRHTGSRNYLIQKGIHLLKHQGRRFDFRVMVQKNPSGEWEPTGIAARVAHPHKIVTNGSQGGTIYAAADVMEPIAGTEKTDRLLHKMDLLARWTGAQFSQSYPAMNELGLDIAVDRRLRPWILEVNTRPDPCPFTKLENKESIRKIIAYAEGYGRKYKLDCSKAKRAPGSRESDS</sequence>
<accession>A0ABT9CC72</accession>
<comment type="caution">
    <text evidence="1">The sequence shown here is derived from an EMBL/GenBank/DDBJ whole genome shotgun (WGS) entry which is preliminary data.</text>
</comment>
<name>A0ABT9CC72_9BACL</name>
<organism evidence="1 2">
    <name type="scientific">Paenibacillus lacisoli</name>
    <dbReference type="NCBI Taxonomy" id="3064525"/>
    <lineage>
        <taxon>Bacteria</taxon>
        <taxon>Bacillati</taxon>
        <taxon>Bacillota</taxon>
        <taxon>Bacilli</taxon>
        <taxon>Bacillales</taxon>
        <taxon>Paenibacillaceae</taxon>
        <taxon>Paenibacillus</taxon>
    </lineage>
</organism>
<dbReference type="Gene3D" id="3.30.470.20">
    <property type="entry name" value="ATP-grasp fold, B domain"/>
    <property type="match status" value="1"/>
</dbReference>
<dbReference type="RefSeq" id="WP_305023452.1">
    <property type="nucleotide sequence ID" value="NZ_JAUQTB010000003.1"/>
</dbReference>
<dbReference type="Proteomes" id="UP001240171">
    <property type="component" value="Unassembled WGS sequence"/>
</dbReference>
<dbReference type="InterPro" id="IPR026838">
    <property type="entry name" value="YheC/D"/>
</dbReference>
<proteinExistence type="predicted"/>
<evidence type="ECO:0000313" key="1">
    <source>
        <dbReference type="EMBL" id="MDO7906249.1"/>
    </source>
</evidence>
<dbReference type="SUPFAM" id="SSF56059">
    <property type="entry name" value="Glutathione synthetase ATP-binding domain-like"/>
    <property type="match status" value="1"/>
</dbReference>
<evidence type="ECO:0000313" key="2">
    <source>
        <dbReference type="Proteomes" id="UP001240171"/>
    </source>
</evidence>
<dbReference type="EMBL" id="JAUQTB010000003">
    <property type="protein sequence ID" value="MDO7906249.1"/>
    <property type="molecule type" value="Genomic_DNA"/>
</dbReference>
<protein>
    <submittedName>
        <fullName evidence="1">YheC/YheD family protein</fullName>
    </submittedName>
</protein>
<reference evidence="1 2" key="1">
    <citation type="submission" date="2023-07" db="EMBL/GenBank/DDBJ databases">
        <title>Paenibacillus sp. JX-17 nov. isolated from soil.</title>
        <authorList>
            <person name="Wan Y."/>
            <person name="Liu B."/>
        </authorList>
    </citation>
    <scope>NUCLEOTIDE SEQUENCE [LARGE SCALE GENOMIC DNA]</scope>
    <source>
        <strain evidence="1 2">JX-17</strain>
    </source>
</reference>
<dbReference type="Pfam" id="PF14398">
    <property type="entry name" value="ATPgrasp_YheCD"/>
    <property type="match status" value="1"/>
</dbReference>